<feature type="region of interest" description="Disordered" evidence="1">
    <location>
        <begin position="196"/>
        <end position="218"/>
    </location>
</feature>
<organism evidence="2 3">
    <name type="scientific">Gymnopilus dilepis</name>
    <dbReference type="NCBI Taxonomy" id="231916"/>
    <lineage>
        <taxon>Eukaryota</taxon>
        <taxon>Fungi</taxon>
        <taxon>Dikarya</taxon>
        <taxon>Basidiomycota</taxon>
        <taxon>Agaricomycotina</taxon>
        <taxon>Agaricomycetes</taxon>
        <taxon>Agaricomycetidae</taxon>
        <taxon>Agaricales</taxon>
        <taxon>Agaricineae</taxon>
        <taxon>Hymenogastraceae</taxon>
        <taxon>Gymnopilus</taxon>
    </lineage>
</organism>
<accession>A0A409X0B5</accession>
<feature type="compositionally biased region" description="Polar residues" evidence="1">
    <location>
        <begin position="196"/>
        <end position="212"/>
    </location>
</feature>
<dbReference type="Proteomes" id="UP000284706">
    <property type="component" value="Unassembled WGS sequence"/>
</dbReference>
<dbReference type="InParanoid" id="A0A409X0B5"/>
<name>A0A409X0B5_9AGAR</name>
<dbReference type="AlphaFoldDB" id="A0A409X0B5"/>
<evidence type="ECO:0000256" key="1">
    <source>
        <dbReference type="SAM" id="MobiDB-lite"/>
    </source>
</evidence>
<gene>
    <name evidence="2" type="ORF">CVT26_012845</name>
</gene>
<sequence>MSSGDWKSETGERRRTVRGRDSSYKGAGLPRFSNSTSTNVWGRNSGASSPSFVLQHFLLSEAKLAGSQPLLPSSPISSIYACFPPLRRMLSRRNAYLFLRNMADIQYSDADEGLSQVSARTRRGHLLERQRSGTLVAYQGSLSPTTTSESHNFARSGLNGIPDFKASSFEISTLRKKDQLGLVPICYLLHIKSPDPRSNSRAPLNNITSTPDSLRLGH</sequence>
<evidence type="ECO:0000313" key="3">
    <source>
        <dbReference type="Proteomes" id="UP000284706"/>
    </source>
</evidence>
<comment type="caution">
    <text evidence="2">The sequence shown here is derived from an EMBL/GenBank/DDBJ whole genome shotgun (WGS) entry which is preliminary data.</text>
</comment>
<feature type="region of interest" description="Disordered" evidence="1">
    <location>
        <begin position="1"/>
        <end position="31"/>
    </location>
</feature>
<keyword evidence="3" id="KW-1185">Reference proteome</keyword>
<evidence type="ECO:0000313" key="2">
    <source>
        <dbReference type="EMBL" id="PPQ84200.1"/>
    </source>
</evidence>
<feature type="compositionally biased region" description="Basic and acidic residues" evidence="1">
    <location>
        <begin position="1"/>
        <end position="23"/>
    </location>
</feature>
<dbReference type="EMBL" id="NHYE01004512">
    <property type="protein sequence ID" value="PPQ84200.1"/>
    <property type="molecule type" value="Genomic_DNA"/>
</dbReference>
<reference evidence="2 3" key="1">
    <citation type="journal article" date="2018" name="Evol. Lett.">
        <title>Horizontal gene cluster transfer increased hallucinogenic mushroom diversity.</title>
        <authorList>
            <person name="Reynolds H.T."/>
            <person name="Vijayakumar V."/>
            <person name="Gluck-Thaler E."/>
            <person name="Korotkin H.B."/>
            <person name="Matheny P.B."/>
            <person name="Slot J.C."/>
        </authorList>
    </citation>
    <scope>NUCLEOTIDE SEQUENCE [LARGE SCALE GENOMIC DNA]</scope>
    <source>
        <strain evidence="2 3">SRW20</strain>
    </source>
</reference>
<protein>
    <submittedName>
        <fullName evidence="2">Uncharacterized protein</fullName>
    </submittedName>
</protein>
<proteinExistence type="predicted"/>